<evidence type="ECO:0000256" key="1">
    <source>
        <dbReference type="SAM" id="MobiDB-lite"/>
    </source>
</evidence>
<sequence>MSNSGSQPLSFTFVPPPHQTTVATVVHTAAMAKSAAMRADGEEASVSSSDHAIPRSHPTAVTTSPMNIPSTGGGMIRAPFASHEVTMPLATGGTHSNTPVTQYPQYISTSSISPFHSVLPTLGGSMSHEAMLNSLRTQLQFTVNGTPEDMNALMTIAKAYVQQEKSVTASVDWENRKSEKKTTSTLTQPSYANRKSLAEASARHVPFRREAGRFTPHTPREGLLNQALPLLQEGG</sequence>
<name>A0A5N6MWQ2_9ASTR</name>
<dbReference type="Proteomes" id="UP000326396">
    <property type="component" value="Linkage Group LG4"/>
</dbReference>
<gene>
    <name evidence="2" type="ORF">E3N88_27464</name>
</gene>
<protein>
    <submittedName>
        <fullName evidence="2">Uncharacterized protein</fullName>
    </submittedName>
</protein>
<feature type="compositionally biased region" description="Polar residues" evidence="1">
    <location>
        <begin position="59"/>
        <end position="69"/>
    </location>
</feature>
<feature type="region of interest" description="Disordered" evidence="1">
    <location>
        <begin position="213"/>
        <end position="235"/>
    </location>
</feature>
<dbReference type="EMBL" id="SZYD01000014">
    <property type="protein sequence ID" value="KAD4178873.1"/>
    <property type="molecule type" value="Genomic_DNA"/>
</dbReference>
<comment type="caution">
    <text evidence="2">The sequence shown here is derived from an EMBL/GenBank/DDBJ whole genome shotgun (WGS) entry which is preliminary data.</text>
</comment>
<organism evidence="2 3">
    <name type="scientific">Mikania micrantha</name>
    <name type="common">bitter vine</name>
    <dbReference type="NCBI Taxonomy" id="192012"/>
    <lineage>
        <taxon>Eukaryota</taxon>
        <taxon>Viridiplantae</taxon>
        <taxon>Streptophyta</taxon>
        <taxon>Embryophyta</taxon>
        <taxon>Tracheophyta</taxon>
        <taxon>Spermatophyta</taxon>
        <taxon>Magnoliopsida</taxon>
        <taxon>eudicotyledons</taxon>
        <taxon>Gunneridae</taxon>
        <taxon>Pentapetalae</taxon>
        <taxon>asterids</taxon>
        <taxon>campanulids</taxon>
        <taxon>Asterales</taxon>
        <taxon>Asteraceae</taxon>
        <taxon>Asteroideae</taxon>
        <taxon>Heliantheae alliance</taxon>
        <taxon>Eupatorieae</taxon>
        <taxon>Mikania</taxon>
    </lineage>
</organism>
<dbReference type="AlphaFoldDB" id="A0A5N6MWQ2"/>
<evidence type="ECO:0000313" key="2">
    <source>
        <dbReference type="EMBL" id="KAD4178873.1"/>
    </source>
</evidence>
<evidence type="ECO:0000313" key="3">
    <source>
        <dbReference type="Proteomes" id="UP000326396"/>
    </source>
</evidence>
<proteinExistence type="predicted"/>
<reference evidence="2 3" key="1">
    <citation type="submission" date="2019-05" db="EMBL/GenBank/DDBJ databases">
        <title>Mikania micrantha, genome provides insights into the molecular mechanism of rapid growth.</title>
        <authorList>
            <person name="Liu B."/>
        </authorList>
    </citation>
    <scope>NUCLEOTIDE SEQUENCE [LARGE SCALE GENOMIC DNA]</scope>
    <source>
        <strain evidence="2">NLD-2019</strain>
        <tissue evidence="2">Leaf</tissue>
    </source>
</reference>
<keyword evidence="3" id="KW-1185">Reference proteome</keyword>
<accession>A0A5N6MWQ2</accession>
<feature type="region of interest" description="Disordered" evidence="1">
    <location>
        <begin position="36"/>
        <end position="69"/>
    </location>
</feature>